<dbReference type="InterPro" id="IPR022463">
    <property type="entry name" value="1-PFruKinase"/>
</dbReference>
<evidence type="ECO:0000256" key="7">
    <source>
        <dbReference type="PIRNR" id="PIRNR000535"/>
    </source>
</evidence>
<keyword evidence="11" id="KW-1185">Reference proteome</keyword>
<name>A0A5Q2MVL8_9FIRM</name>
<evidence type="ECO:0000256" key="6">
    <source>
        <dbReference type="ARBA" id="ARBA00047745"/>
    </source>
</evidence>
<reference evidence="11" key="1">
    <citation type="submission" date="2019-11" db="EMBL/GenBank/DDBJ databases">
        <title>Genome sequence of Heliorestis convoluta strain HH, an alkaliphilic and minimalistic phototrophic bacterium from a soda lake in Egypt.</title>
        <authorList>
            <person name="Dewey E.D."/>
            <person name="Stokes L.M."/>
            <person name="Burchell B.M."/>
            <person name="Shaffer K.N."/>
            <person name="Huntington A.M."/>
            <person name="Baker J.M."/>
            <person name="Nadendla S."/>
            <person name="Giglio M.G."/>
            <person name="Touchman J.W."/>
            <person name="Blankenship R.E."/>
            <person name="Madigan M.T."/>
            <person name="Sattley W.M."/>
        </authorList>
    </citation>
    <scope>NUCLEOTIDE SEQUENCE [LARGE SCALE GENOMIC DNA]</scope>
    <source>
        <strain evidence="11">HH</strain>
    </source>
</reference>
<dbReference type="GO" id="GO:0016052">
    <property type="term" value="P:carbohydrate catabolic process"/>
    <property type="evidence" value="ECO:0007669"/>
    <property type="project" value="UniProtKB-ARBA"/>
</dbReference>
<dbReference type="GO" id="GO:0044281">
    <property type="term" value="P:small molecule metabolic process"/>
    <property type="evidence" value="ECO:0007669"/>
    <property type="project" value="UniProtKB-ARBA"/>
</dbReference>
<evidence type="ECO:0000256" key="3">
    <source>
        <dbReference type="ARBA" id="ARBA00022741"/>
    </source>
</evidence>
<comment type="similarity">
    <text evidence="1">Belongs to the carbohydrate kinase pfkB family.</text>
</comment>
<dbReference type="SUPFAM" id="SSF53613">
    <property type="entry name" value="Ribokinase-like"/>
    <property type="match status" value="1"/>
</dbReference>
<evidence type="ECO:0000259" key="9">
    <source>
        <dbReference type="Pfam" id="PF00294"/>
    </source>
</evidence>
<dbReference type="InterPro" id="IPR011611">
    <property type="entry name" value="PfkB_dom"/>
</dbReference>
<dbReference type="GO" id="GO:0008662">
    <property type="term" value="F:1-phosphofructokinase activity"/>
    <property type="evidence" value="ECO:0007669"/>
    <property type="project" value="UniProtKB-UniRule"/>
</dbReference>
<dbReference type="GO" id="GO:2001059">
    <property type="term" value="P:D-tagatose 6-phosphate catabolic process"/>
    <property type="evidence" value="ECO:0007669"/>
    <property type="project" value="UniProtKB-UniPathway"/>
</dbReference>
<evidence type="ECO:0000256" key="5">
    <source>
        <dbReference type="ARBA" id="ARBA00022840"/>
    </source>
</evidence>
<comment type="catalytic activity">
    <reaction evidence="7">
        <text>D-tagatofuranose 6-phosphate + ATP = D-tagatofuranose 1,6-bisphosphate + ADP + H(+)</text>
        <dbReference type="Rhea" id="RHEA:12420"/>
        <dbReference type="ChEBI" id="CHEBI:15378"/>
        <dbReference type="ChEBI" id="CHEBI:30616"/>
        <dbReference type="ChEBI" id="CHEBI:58694"/>
        <dbReference type="ChEBI" id="CHEBI:58695"/>
        <dbReference type="ChEBI" id="CHEBI:456216"/>
        <dbReference type="EC" id="2.7.1.144"/>
    </reaction>
</comment>
<dbReference type="RefSeq" id="WP_153723847.1">
    <property type="nucleotide sequence ID" value="NZ_CP045875.1"/>
</dbReference>
<dbReference type="GO" id="GO:0009024">
    <property type="term" value="F:tagatose-6-phosphate kinase activity"/>
    <property type="evidence" value="ECO:0007669"/>
    <property type="project" value="UniProtKB-EC"/>
</dbReference>
<dbReference type="PANTHER" id="PTHR46566:SF5">
    <property type="entry name" value="1-PHOSPHOFRUCTOKINASE"/>
    <property type="match status" value="1"/>
</dbReference>
<dbReference type="GO" id="GO:0005988">
    <property type="term" value="P:lactose metabolic process"/>
    <property type="evidence" value="ECO:0007669"/>
    <property type="project" value="UniProtKB-KW"/>
</dbReference>
<gene>
    <name evidence="10" type="ORF">FTV88_0058</name>
</gene>
<comment type="similarity">
    <text evidence="7">Belongs to the carbohydrate kinase PfkB family. LacC subfamily.</text>
</comment>
<accession>A0A5Q2MVL8</accession>
<evidence type="ECO:0000256" key="1">
    <source>
        <dbReference type="ARBA" id="ARBA00005380"/>
    </source>
</evidence>
<organism evidence="10 11">
    <name type="scientific">Heliorestis convoluta</name>
    <dbReference type="NCBI Taxonomy" id="356322"/>
    <lineage>
        <taxon>Bacteria</taxon>
        <taxon>Bacillati</taxon>
        <taxon>Bacillota</taxon>
        <taxon>Clostridia</taxon>
        <taxon>Eubacteriales</taxon>
        <taxon>Heliobacteriaceae</taxon>
        <taxon>Heliorestis</taxon>
    </lineage>
</organism>
<dbReference type="InterPro" id="IPR029056">
    <property type="entry name" value="Ribokinase-like"/>
</dbReference>
<protein>
    <recommendedName>
        <fullName evidence="7">Tagatose-6-phosphate kinase</fullName>
        <ecNumber evidence="7">2.7.1.144</ecNumber>
    </recommendedName>
</protein>
<dbReference type="Proteomes" id="UP000366051">
    <property type="component" value="Chromosome"/>
</dbReference>
<evidence type="ECO:0000313" key="10">
    <source>
        <dbReference type="EMBL" id="QGG46237.1"/>
    </source>
</evidence>
<dbReference type="PROSITE" id="PS00583">
    <property type="entry name" value="PFKB_KINASES_1"/>
    <property type="match status" value="1"/>
</dbReference>
<dbReference type="NCBIfam" id="TIGR03828">
    <property type="entry name" value="pfkB"/>
    <property type="match status" value="1"/>
</dbReference>
<evidence type="ECO:0000313" key="11">
    <source>
        <dbReference type="Proteomes" id="UP000366051"/>
    </source>
</evidence>
<dbReference type="EC" id="2.7.1.144" evidence="7"/>
<dbReference type="AlphaFoldDB" id="A0A5Q2MVL8"/>
<dbReference type="InterPro" id="IPR002173">
    <property type="entry name" value="Carboh/pur_kinase_PfkB_CS"/>
</dbReference>
<keyword evidence="2 7" id="KW-0808">Transferase</keyword>
<dbReference type="UniPathway" id="UPA00704">
    <property type="reaction ID" value="UER00715"/>
</dbReference>
<comment type="catalytic activity">
    <reaction evidence="6 8">
        <text>beta-D-fructose 1-phosphate + ATP = beta-D-fructose 1,6-bisphosphate + ADP + H(+)</text>
        <dbReference type="Rhea" id="RHEA:14213"/>
        <dbReference type="ChEBI" id="CHEBI:15378"/>
        <dbReference type="ChEBI" id="CHEBI:30616"/>
        <dbReference type="ChEBI" id="CHEBI:32966"/>
        <dbReference type="ChEBI" id="CHEBI:138881"/>
        <dbReference type="ChEBI" id="CHEBI:456216"/>
        <dbReference type="EC" id="2.7.1.56"/>
    </reaction>
</comment>
<proteinExistence type="inferred from homology"/>
<sequence length="311" mass="33925">MILTLTLNPAVDTCYYVKTFQVNASNRSQRYYKTAGGKGLNVSRVLQQLGASVVATGFLGGLTGQFIAKELQKMALHSAFVPIKEDTRNCLAIVDEQGQQTELLEAGPTISPQEREQFLSLLTDLIEQEAIKVLTISGSLPGGLQKDFYKSIVEKAKAKKILTLVDTSGEAFSEAIKASPYLIKPNLSELEELLSKKIESEEDAAQALQELQTFGIENSILSLGAQGSMARCGNALYRVQIPSVEVKSPVGSGDAMIAGMAWAILRQECYEEMLRIGSTCGVVNAMNNKTGTLDMEQFSTIYRQIVVKRLQ</sequence>
<comment type="pathway">
    <text evidence="7">Carbohydrate metabolism; D-tagatose 6-phosphate degradation; D-glyceraldehyde 3-phosphate and glycerone phosphate from D-tagatose 6-phosphate: step 1/2.</text>
</comment>
<dbReference type="PROSITE" id="PS00584">
    <property type="entry name" value="PFKB_KINASES_2"/>
    <property type="match status" value="1"/>
</dbReference>
<keyword evidence="5 7" id="KW-0067">ATP-binding</keyword>
<dbReference type="Pfam" id="PF00294">
    <property type="entry name" value="PfkB"/>
    <property type="match status" value="1"/>
</dbReference>
<dbReference type="PIRSF" id="PIRSF000535">
    <property type="entry name" value="1PFK/6PFK/LacC"/>
    <property type="match status" value="1"/>
</dbReference>
<dbReference type="CDD" id="cd01164">
    <property type="entry name" value="FruK_PfkB_like"/>
    <property type="match status" value="1"/>
</dbReference>
<dbReference type="OrthoDB" id="9801219at2"/>
<dbReference type="InterPro" id="IPR017583">
    <property type="entry name" value="Tagatose/fructose_Pkinase"/>
</dbReference>
<dbReference type="EMBL" id="CP045875">
    <property type="protein sequence ID" value="QGG46237.1"/>
    <property type="molecule type" value="Genomic_DNA"/>
</dbReference>
<dbReference type="GO" id="GO:0005829">
    <property type="term" value="C:cytosol"/>
    <property type="evidence" value="ECO:0007669"/>
    <property type="project" value="TreeGrafter"/>
</dbReference>
<dbReference type="GO" id="GO:0005524">
    <property type="term" value="F:ATP binding"/>
    <property type="evidence" value="ECO:0007669"/>
    <property type="project" value="UniProtKB-UniRule"/>
</dbReference>
<feature type="domain" description="Carbohydrate kinase PfkB" evidence="9">
    <location>
        <begin position="6"/>
        <end position="288"/>
    </location>
</feature>
<keyword evidence="4 8" id="KW-0418">Kinase</keyword>
<comment type="function">
    <text evidence="8">Catalyzes the ATP-dependent phosphorylation of fructose-l-phosphate to fructose-l,6-bisphosphate.</text>
</comment>
<dbReference type="Gene3D" id="3.40.1190.20">
    <property type="match status" value="1"/>
</dbReference>
<keyword evidence="3 7" id="KW-0547">Nucleotide-binding</keyword>
<keyword evidence="7" id="KW-0423">Lactose metabolism</keyword>
<evidence type="ECO:0000256" key="4">
    <source>
        <dbReference type="ARBA" id="ARBA00022777"/>
    </source>
</evidence>
<dbReference type="FunFam" id="3.40.1190.20:FF:000001">
    <property type="entry name" value="Phosphofructokinase"/>
    <property type="match status" value="1"/>
</dbReference>
<dbReference type="NCBIfam" id="TIGR03168">
    <property type="entry name" value="1-PFK"/>
    <property type="match status" value="1"/>
</dbReference>
<dbReference type="PANTHER" id="PTHR46566">
    <property type="entry name" value="1-PHOSPHOFRUCTOKINASE-RELATED"/>
    <property type="match status" value="1"/>
</dbReference>
<dbReference type="KEGG" id="hcv:FTV88_0058"/>
<evidence type="ECO:0000256" key="2">
    <source>
        <dbReference type="ARBA" id="ARBA00022679"/>
    </source>
</evidence>
<evidence type="ECO:0000256" key="8">
    <source>
        <dbReference type="RuleBase" id="RU369061"/>
    </source>
</evidence>